<name>A0A7X1EA25_9BACT</name>
<keyword evidence="2" id="KW-0269">Exonuclease</keyword>
<keyword evidence="2" id="KW-0255">Endonuclease</keyword>
<dbReference type="GO" id="GO:0004527">
    <property type="term" value="F:exonuclease activity"/>
    <property type="evidence" value="ECO:0007669"/>
    <property type="project" value="UniProtKB-KW"/>
</dbReference>
<evidence type="ECO:0000259" key="1">
    <source>
        <dbReference type="Pfam" id="PF03372"/>
    </source>
</evidence>
<dbReference type="GO" id="GO:0006506">
    <property type="term" value="P:GPI anchor biosynthetic process"/>
    <property type="evidence" value="ECO:0007669"/>
    <property type="project" value="TreeGrafter"/>
</dbReference>
<dbReference type="PANTHER" id="PTHR14859:SF15">
    <property type="entry name" value="ENDONUCLEASE_EXONUCLEASE_PHOSPHATASE DOMAIN-CONTAINING PROTEIN"/>
    <property type="match status" value="1"/>
</dbReference>
<keyword evidence="2" id="KW-0540">Nuclease</keyword>
<keyword evidence="2" id="KW-0378">Hydrolase</keyword>
<dbReference type="InterPro" id="IPR036691">
    <property type="entry name" value="Endo/exonu/phosph_ase_sf"/>
</dbReference>
<dbReference type="SUPFAM" id="SSF53649">
    <property type="entry name" value="Alkaline phosphatase-like"/>
    <property type="match status" value="1"/>
</dbReference>
<evidence type="ECO:0000313" key="2">
    <source>
        <dbReference type="EMBL" id="MBC2608059.1"/>
    </source>
</evidence>
<sequence>MSTNPPHSIPPRETGVLLLQIDGLSQFQFERAVKSGRMPFLKSLMEKRDHALKTFYPGQPSCTPAVQAEIHYGAQCATPAFSFYDSEAKQEVRMYDAEWASRIAQESEEQGDGLLEGGSSYANIYTGGAEKAKYCGELNTFSYWVSELSILRLLRLAVKNPTDTMRLAKLLVAELGVGIYDAVRGILTRGDLAAELTFIPARLAVAITLREAIRGEVIEDLNNGLPIIHANFFGYDEAAHRRGPHSRFAHWTLKGIDKTIKKLYRAAENSDARNYRIIVFSDHGQEHTVPYHEEAGKTLAEATKDIFSKKEGFKLSPSSSLDAFMERSKSIVETNFDTNEDSTRESTRWIHLQAMGPVAHCYVDEGLRAEEKAGWAETFIQEANIPTVLFERDDGSIACHMEGESGGLDVLKKRLDSRGHEFAEETIDDLRILAQSKYAGDLIFLGWRPAGKPLTFADERGAHAGPGAEECRGFVMLPNTVNWQPQAMRPRDLREIAMQQLGRIDTKRDQIESAPVPSLDSLRVMSYNVHGGVGSDRRRSVSRLAKVMRESEADVICFQEAFENPDNPTHSLKRSLEGVWDTPAHYAFQPLHTKRGTQYGLAIASRYPFRIKKSAAFDLEDPRVANREPRGAIWIEITPESGNCINIVNTHLGLSSLERELQSRSLTSDQWLGTLEDYDQLAVCGDFNAGPKGLAYLAFANKLADSQLLANRGRAKPSFVSWAPFRRIDHIFTSPQIQVPAAGVLRSSLLKRASDHLPVFADMKLV</sequence>
<dbReference type="GO" id="GO:0004519">
    <property type="term" value="F:endonuclease activity"/>
    <property type="evidence" value="ECO:0007669"/>
    <property type="project" value="UniProtKB-KW"/>
</dbReference>
<keyword evidence="3" id="KW-1185">Reference proteome</keyword>
<dbReference type="AlphaFoldDB" id="A0A7X1EA25"/>
<dbReference type="SUPFAM" id="SSF56219">
    <property type="entry name" value="DNase I-like"/>
    <property type="match status" value="1"/>
</dbReference>
<evidence type="ECO:0000313" key="3">
    <source>
        <dbReference type="Proteomes" id="UP000526501"/>
    </source>
</evidence>
<dbReference type="Gene3D" id="3.60.10.10">
    <property type="entry name" value="Endonuclease/exonuclease/phosphatase"/>
    <property type="match status" value="1"/>
</dbReference>
<accession>A0A7X1EA25</accession>
<dbReference type="InterPro" id="IPR005135">
    <property type="entry name" value="Endo/exonuclease/phosphatase"/>
</dbReference>
<protein>
    <submittedName>
        <fullName evidence="2">Endonuclease/exonuclease/phosphatase family protein</fullName>
    </submittedName>
</protein>
<dbReference type="InterPro" id="IPR002591">
    <property type="entry name" value="Phosphodiest/P_Trfase"/>
</dbReference>
<dbReference type="InterPro" id="IPR051916">
    <property type="entry name" value="GPI-anchor_lipid_remodeler"/>
</dbReference>
<dbReference type="GO" id="GO:0016020">
    <property type="term" value="C:membrane"/>
    <property type="evidence" value="ECO:0007669"/>
    <property type="project" value="GOC"/>
</dbReference>
<dbReference type="Proteomes" id="UP000526501">
    <property type="component" value="Unassembled WGS sequence"/>
</dbReference>
<feature type="domain" description="Endonuclease/exonuclease/phosphatase" evidence="1">
    <location>
        <begin position="525"/>
        <end position="756"/>
    </location>
</feature>
<dbReference type="RefSeq" id="WP_185661914.1">
    <property type="nucleotide sequence ID" value="NZ_CAWPOO010000013.1"/>
</dbReference>
<dbReference type="Pfam" id="PF03372">
    <property type="entry name" value="Exo_endo_phos"/>
    <property type="match status" value="1"/>
</dbReference>
<dbReference type="Gene3D" id="3.40.720.10">
    <property type="entry name" value="Alkaline Phosphatase, subunit A"/>
    <property type="match status" value="1"/>
</dbReference>
<dbReference type="EMBL" id="JACHVC010000013">
    <property type="protein sequence ID" value="MBC2608059.1"/>
    <property type="molecule type" value="Genomic_DNA"/>
</dbReference>
<organism evidence="2 3">
    <name type="scientific">Pelagicoccus albus</name>
    <dbReference type="NCBI Taxonomy" id="415222"/>
    <lineage>
        <taxon>Bacteria</taxon>
        <taxon>Pseudomonadati</taxon>
        <taxon>Verrucomicrobiota</taxon>
        <taxon>Opitutia</taxon>
        <taxon>Puniceicoccales</taxon>
        <taxon>Pelagicoccaceae</taxon>
        <taxon>Pelagicoccus</taxon>
    </lineage>
</organism>
<dbReference type="InterPro" id="IPR017850">
    <property type="entry name" value="Alkaline_phosphatase_core_sf"/>
</dbReference>
<gene>
    <name evidence="2" type="ORF">H5P27_18540</name>
</gene>
<proteinExistence type="predicted"/>
<comment type="caution">
    <text evidence="2">The sequence shown here is derived from an EMBL/GenBank/DDBJ whole genome shotgun (WGS) entry which is preliminary data.</text>
</comment>
<dbReference type="Pfam" id="PF01663">
    <property type="entry name" value="Phosphodiest"/>
    <property type="match status" value="1"/>
</dbReference>
<dbReference type="PANTHER" id="PTHR14859">
    <property type="entry name" value="CALCOFLUOR WHITE HYPERSENSITIVE PROTEIN PRECURSOR"/>
    <property type="match status" value="1"/>
</dbReference>
<reference evidence="2 3" key="1">
    <citation type="submission" date="2020-07" db="EMBL/GenBank/DDBJ databases">
        <authorList>
            <person name="Feng X."/>
        </authorList>
    </citation>
    <scope>NUCLEOTIDE SEQUENCE [LARGE SCALE GENOMIC DNA]</scope>
    <source>
        <strain evidence="2 3">JCM23202</strain>
    </source>
</reference>